<reference evidence="2" key="1">
    <citation type="submission" date="2020-01" db="EMBL/GenBank/DDBJ databases">
        <authorList>
            <person name="Seo Y.L."/>
        </authorList>
    </citation>
    <scope>NUCLEOTIDE SEQUENCE</scope>
    <source>
        <strain evidence="2">R11</strain>
    </source>
</reference>
<dbReference type="EMBL" id="WWEO01000034">
    <property type="protein sequence ID" value="NCD68049.1"/>
    <property type="molecule type" value="Genomic_DNA"/>
</dbReference>
<keyword evidence="3" id="KW-1185">Reference proteome</keyword>
<evidence type="ECO:0000313" key="3">
    <source>
        <dbReference type="Proteomes" id="UP000638732"/>
    </source>
</evidence>
<dbReference type="RefSeq" id="WP_166584076.1">
    <property type="nucleotide sequence ID" value="NZ_WWEO01000034.1"/>
</dbReference>
<accession>A0A966DSR8</accession>
<organism evidence="2 3">
    <name type="scientific">Mucilaginibacter agri</name>
    <dbReference type="NCBI Taxonomy" id="2695265"/>
    <lineage>
        <taxon>Bacteria</taxon>
        <taxon>Pseudomonadati</taxon>
        <taxon>Bacteroidota</taxon>
        <taxon>Sphingobacteriia</taxon>
        <taxon>Sphingobacteriales</taxon>
        <taxon>Sphingobacteriaceae</taxon>
        <taxon>Mucilaginibacter</taxon>
    </lineage>
</organism>
<protein>
    <submittedName>
        <fullName evidence="2">Uncharacterized protein</fullName>
    </submittedName>
</protein>
<keyword evidence="1" id="KW-0812">Transmembrane</keyword>
<proteinExistence type="predicted"/>
<comment type="caution">
    <text evidence="2">The sequence shown here is derived from an EMBL/GenBank/DDBJ whole genome shotgun (WGS) entry which is preliminary data.</text>
</comment>
<keyword evidence="1" id="KW-1133">Transmembrane helix</keyword>
<dbReference type="AlphaFoldDB" id="A0A966DSR8"/>
<evidence type="ECO:0000256" key="1">
    <source>
        <dbReference type="SAM" id="Phobius"/>
    </source>
</evidence>
<keyword evidence="1" id="KW-0472">Membrane</keyword>
<dbReference type="Proteomes" id="UP000638732">
    <property type="component" value="Unassembled WGS sequence"/>
</dbReference>
<name>A0A966DSR8_9SPHI</name>
<feature type="transmembrane region" description="Helical" evidence="1">
    <location>
        <begin position="6"/>
        <end position="24"/>
    </location>
</feature>
<sequence length="72" mass="7960">MDELKVYLAICLFALLVSGAIRIIYKLCGKGDLSHEKEHDLGNYIKISILIILGLVMLYLSYSGWTADGLNG</sequence>
<reference evidence="2" key="2">
    <citation type="submission" date="2020-10" db="EMBL/GenBank/DDBJ databases">
        <title>Mucilaginibacter sp. nov., isolated from soil.</title>
        <authorList>
            <person name="Jeon C.O."/>
        </authorList>
    </citation>
    <scope>NUCLEOTIDE SEQUENCE</scope>
    <source>
        <strain evidence="2">R11</strain>
    </source>
</reference>
<evidence type="ECO:0000313" key="2">
    <source>
        <dbReference type="EMBL" id="NCD68049.1"/>
    </source>
</evidence>
<gene>
    <name evidence="2" type="ORF">GSY63_01625</name>
</gene>
<feature type="transmembrane region" description="Helical" evidence="1">
    <location>
        <begin position="44"/>
        <end position="62"/>
    </location>
</feature>